<dbReference type="InterPro" id="IPR002182">
    <property type="entry name" value="NB-ARC"/>
</dbReference>
<dbReference type="HOGENOM" id="CLU_255383_0_0_1"/>
<dbReference type="Pfam" id="PF13193">
    <property type="entry name" value="AMP-binding_C"/>
    <property type="match status" value="1"/>
</dbReference>
<reference evidence="5" key="1">
    <citation type="journal article" date="2014" name="BMC Genomics">
        <title>Genome characteristics reveal the impact of lichenization on lichen-forming fungus Endocarpon pusillum Hedwig (Verrucariales, Ascomycota).</title>
        <authorList>
            <person name="Wang Y.-Y."/>
            <person name="Liu B."/>
            <person name="Zhang X.-Y."/>
            <person name="Zhou Q.-M."/>
            <person name="Zhang T."/>
            <person name="Li H."/>
            <person name="Yu Y.-F."/>
            <person name="Zhang X.-L."/>
            <person name="Hao X.-Y."/>
            <person name="Wang M."/>
            <person name="Wang L."/>
            <person name="Wei J.-C."/>
        </authorList>
    </citation>
    <scope>NUCLEOTIDE SEQUENCE [LARGE SCALE GENOMIC DNA]</scope>
    <source>
        <strain evidence="5">Z07020 / HMAS-L-300199</strain>
    </source>
</reference>
<gene>
    <name evidence="4" type="ORF">EPUS_00178</name>
</gene>
<dbReference type="Pfam" id="PF00501">
    <property type="entry name" value="AMP-binding"/>
    <property type="match status" value="1"/>
</dbReference>
<proteinExistence type="predicted"/>
<dbReference type="EMBL" id="KE720815">
    <property type="protein sequence ID" value="ERF75385.1"/>
    <property type="molecule type" value="Genomic_DNA"/>
</dbReference>
<dbReference type="PANTHER" id="PTHR43201">
    <property type="entry name" value="ACYL-COA SYNTHETASE"/>
    <property type="match status" value="1"/>
</dbReference>
<dbReference type="Proteomes" id="UP000019373">
    <property type="component" value="Unassembled WGS sequence"/>
</dbReference>
<dbReference type="GO" id="GO:0006631">
    <property type="term" value="P:fatty acid metabolic process"/>
    <property type="evidence" value="ECO:0007669"/>
    <property type="project" value="TreeGrafter"/>
</dbReference>
<dbReference type="PROSITE" id="PS00455">
    <property type="entry name" value="AMP_BINDING"/>
    <property type="match status" value="1"/>
</dbReference>
<dbReference type="Gene3D" id="3.30.300.30">
    <property type="match status" value="1"/>
</dbReference>
<dbReference type="GeneID" id="19235242"/>
<dbReference type="PANTHER" id="PTHR43201:SF28">
    <property type="entry name" value="ENZYME, PUTATIVE (AFU_ORTHOLOGUE AFUA_7G01530)-RELATED"/>
    <property type="match status" value="1"/>
</dbReference>
<dbReference type="SUPFAM" id="SSF56801">
    <property type="entry name" value="Acetyl-CoA synthetase-like"/>
    <property type="match status" value="1"/>
</dbReference>
<accession>U1HX50</accession>
<dbReference type="CDD" id="cd05941">
    <property type="entry name" value="MCS"/>
    <property type="match status" value="1"/>
</dbReference>
<evidence type="ECO:0000259" key="1">
    <source>
        <dbReference type="Pfam" id="PF00501"/>
    </source>
</evidence>
<evidence type="ECO:0000313" key="5">
    <source>
        <dbReference type="Proteomes" id="UP000019373"/>
    </source>
</evidence>
<dbReference type="InterPro" id="IPR045851">
    <property type="entry name" value="AMP-bd_C_sf"/>
</dbReference>
<dbReference type="RefSeq" id="XP_007787397.1">
    <property type="nucleotide sequence ID" value="XM_007789207.1"/>
</dbReference>
<evidence type="ECO:0000313" key="4">
    <source>
        <dbReference type="EMBL" id="ERF75385.1"/>
    </source>
</evidence>
<dbReference type="OrthoDB" id="2962993at2759"/>
<evidence type="ECO:0000259" key="3">
    <source>
        <dbReference type="Pfam" id="PF13193"/>
    </source>
</evidence>
<feature type="domain" description="AMP-binding enzyme C-terminal" evidence="3">
    <location>
        <begin position="464"/>
        <end position="547"/>
    </location>
</feature>
<dbReference type="InterPro" id="IPR027417">
    <property type="entry name" value="P-loop_NTPase"/>
</dbReference>
<dbReference type="SUPFAM" id="SSF52540">
    <property type="entry name" value="P-loop containing nucleoside triphosphate hydrolases"/>
    <property type="match status" value="1"/>
</dbReference>
<protein>
    <recommendedName>
        <fullName evidence="6">AMP-dependent synthetase/ligase domain-containing protein</fullName>
    </recommendedName>
</protein>
<dbReference type="Pfam" id="PF00931">
    <property type="entry name" value="NB-ARC"/>
    <property type="match status" value="1"/>
</dbReference>
<dbReference type="GO" id="GO:0031956">
    <property type="term" value="F:medium-chain fatty acid-CoA ligase activity"/>
    <property type="evidence" value="ECO:0007669"/>
    <property type="project" value="TreeGrafter"/>
</dbReference>
<keyword evidence="5" id="KW-1185">Reference proteome</keyword>
<dbReference type="Gene3D" id="3.40.50.300">
    <property type="entry name" value="P-loop containing nucleotide triphosphate hydrolases"/>
    <property type="match status" value="1"/>
</dbReference>
<feature type="domain" description="AMP-dependent synthetase/ligase" evidence="1">
    <location>
        <begin position="16"/>
        <end position="394"/>
    </location>
</feature>
<dbReference type="InterPro" id="IPR000873">
    <property type="entry name" value="AMP-dep_synth/lig_dom"/>
</dbReference>
<dbReference type="InterPro" id="IPR011990">
    <property type="entry name" value="TPR-like_helical_dom_sf"/>
</dbReference>
<dbReference type="InterPro" id="IPR042099">
    <property type="entry name" value="ANL_N_sf"/>
</dbReference>
<dbReference type="Gene3D" id="1.25.40.10">
    <property type="entry name" value="Tetratricopeptide repeat domain"/>
    <property type="match status" value="1"/>
</dbReference>
<organism evidence="4 5">
    <name type="scientific">Endocarpon pusillum (strain Z07020 / HMAS-L-300199)</name>
    <name type="common">Lichen-forming fungus</name>
    <dbReference type="NCBI Taxonomy" id="1263415"/>
    <lineage>
        <taxon>Eukaryota</taxon>
        <taxon>Fungi</taxon>
        <taxon>Dikarya</taxon>
        <taxon>Ascomycota</taxon>
        <taxon>Pezizomycotina</taxon>
        <taxon>Eurotiomycetes</taxon>
        <taxon>Chaetothyriomycetidae</taxon>
        <taxon>Verrucariales</taxon>
        <taxon>Verrucariaceae</taxon>
        <taxon>Endocarpon</taxon>
    </lineage>
</organism>
<feature type="domain" description="NB-ARC" evidence="2">
    <location>
        <begin position="596"/>
        <end position="732"/>
    </location>
</feature>
<sequence length="1384" mass="153660">MASTLPNLPIFQAITKHKPTSTAIIHSDSNRTFSYATLLRDVVAAKKQISQIVPESPLCGERIAFLAENGYNYVVTFLAILAHEAVALPLAHSFPPTELRYSLDNSQAKLLLSTSTLETKAKEVLKEGLQREPVLGVINAAEQDSISSNDKFELEGVSSGLGGCMLYTSGTTSSPKGVLLSTSVITAQARSLIEAWRYTNADLLLHLLPLHHIHGTVNALFAPLLAGSAVEFLFPFNAGATWERLAAPFLPQSASDSRRPVTFLTAVPTIYNRLLSTHATLNHDLQEAAQTAISPINLRLNISGSAALPASTKSAWTNLSRGNVLLERYGMTEVGMALSCGLDYADRVDGSVGWPLPSVEVRLVDFETNKVIPESSRQEGEIQLRGPTTFNGYWQNPEATAAEFVNGEDERGKWFKTGDIAIRRTVDGTGKSWQKWARGPMYFIQGRKSVDIIKTGGEKVSALEIERELLSLPQVSEAAVVGIPSEQWGQKVAAVIVLEATQANSGKGGKKWGAMDMRRALKARLANYKIPQELRIVESIPRNAMGKTPSLQPDNPPLLNLRIIPDLLSNGFVGREDIIRSVGCSMASISDKRTSRVALWGIPGIGKTQIALRFAERWRNQYAHIFFVNAVSSATITSNYRMFARRLRLLRASQDRPKESEVVDLVKTWLSEHTRWLMVFDNALEPGVVRHYTPVEGSGHILFTTRSQIAAEALAERANVLAVPAMTSTEAVGLALKLQNIDSTNVFERQAAEHLARLTGGLPIAIEQTVSLACLRKVSLSTVLPDVEKRHVLLKQSHPLSMHEDGCATGAILSLTLDALKVQSPQAAALFQLLFYFDSSAIPKELITRSSLELIHHFARLETYDRGFERPAAELRKMRTKALRAREPWYYRELPTADFLMSRIPFPKRLPANTLPRVDSQADKNLERHLRDDSALKEVLEKPVRTDNAFLDLGQAGLIRNLDVKTVWIHGLFAQLTIALVEGESQATHQVTAHTVLLMIYLVFPLPDHDKKMAVCFRYLPRAVSILQHCRPFYNDLTVGPELAHMAASAFSLKFSEFSNTKDQNAVENAVVYYKLAFCGYHHAGKRLLDHPLVTEKETVRRARVEYADEYGKEMQNLFRLHHVSNQRFGCSATVRALQTCLKLGARVYGVIGQLDEAVKWTEMGVKGFQSLYGEDHNETYESRAVLLHLYRHGQLWVRGSVLGRVMGQSLLRHPDTWGVLPLACAMGDCKLGLMMPESAMSYYAVALQVLTEMYGEDDQSHIMVLLKLTTVEGLQHSHGKSLLLAQKGLEIYKDICRNQPQWNHPTSDRLIDLEVAIARQQFELGNFEEAKQGCPCGDSGLEAVWAWACIEFAGATLPEEWEIPYLSTSPEILLVRRSRSIDA</sequence>
<dbReference type="InterPro" id="IPR020845">
    <property type="entry name" value="AMP-binding_CS"/>
</dbReference>
<evidence type="ECO:0008006" key="6">
    <source>
        <dbReference type="Google" id="ProtNLM"/>
    </source>
</evidence>
<dbReference type="InterPro" id="IPR025110">
    <property type="entry name" value="AMP-bd_C"/>
</dbReference>
<dbReference type="eggNOG" id="KOG1176">
    <property type="taxonomic scope" value="Eukaryota"/>
</dbReference>
<dbReference type="GO" id="GO:0043531">
    <property type="term" value="F:ADP binding"/>
    <property type="evidence" value="ECO:0007669"/>
    <property type="project" value="InterPro"/>
</dbReference>
<dbReference type="Gene3D" id="3.40.50.12780">
    <property type="entry name" value="N-terminal domain of ligase-like"/>
    <property type="match status" value="1"/>
</dbReference>
<name>U1HX50_ENDPU</name>
<evidence type="ECO:0000259" key="2">
    <source>
        <dbReference type="Pfam" id="PF00931"/>
    </source>
</evidence>